<evidence type="ECO:0000256" key="1">
    <source>
        <dbReference type="ARBA" id="ARBA00000012"/>
    </source>
</evidence>
<reference evidence="10" key="1">
    <citation type="submission" date="2014-12" db="EMBL/GenBank/DDBJ databases">
        <authorList>
            <person name="Huang H.-H."/>
            <person name="Chen S.-C."/>
            <person name="Lai M.-C."/>
        </authorList>
    </citation>
    <scope>NUCLEOTIDE SEQUENCE</scope>
    <source>
        <strain evidence="10">K1F9705b</strain>
    </source>
</reference>
<dbReference type="InterPro" id="IPR000489">
    <property type="entry name" value="Pterin-binding_dom"/>
</dbReference>
<name>A0A8J7W902_9EURY</name>
<evidence type="ECO:0000313" key="10">
    <source>
        <dbReference type="EMBL" id="MBR1368835.1"/>
    </source>
</evidence>
<proteinExistence type="predicted"/>
<keyword evidence="7" id="KW-0460">Magnesium</keyword>
<dbReference type="InterPro" id="IPR011005">
    <property type="entry name" value="Dihydropteroate_synth-like_sf"/>
</dbReference>
<dbReference type="InterPro" id="IPR045031">
    <property type="entry name" value="DHP_synth-like"/>
</dbReference>
<dbReference type="GO" id="GO:0004156">
    <property type="term" value="F:dihydropteroate synthase activity"/>
    <property type="evidence" value="ECO:0007669"/>
    <property type="project" value="UniProtKB-EC"/>
</dbReference>
<keyword evidence="6" id="KW-0479">Metal-binding</keyword>
<comment type="pathway">
    <text evidence="3">Cofactor biosynthesis; tetrahydrofolate biosynthesis; 7,8-dihydrofolate from 2-amino-4-hydroxy-6-hydroxymethyl-7,8-dihydropteridine diphosphate and 4-aminobenzoate: step 1/2.</text>
</comment>
<keyword evidence="8" id="KW-0289">Folate biosynthesis</keyword>
<comment type="catalytic activity">
    <reaction evidence="1">
        <text>(7,8-dihydropterin-6-yl)methyl diphosphate + 4-aminobenzoate = 7,8-dihydropteroate + diphosphate</text>
        <dbReference type="Rhea" id="RHEA:19949"/>
        <dbReference type="ChEBI" id="CHEBI:17836"/>
        <dbReference type="ChEBI" id="CHEBI:17839"/>
        <dbReference type="ChEBI" id="CHEBI:33019"/>
        <dbReference type="ChEBI" id="CHEBI:72950"/>
        <dbReference type="EC" id="2.5.1.15"/>
    </reaction>
</comment>
<dbReference type="NCBIfam" id="TIGR01496">
    <property type="entry name" value="DHPS"/>
    <property type="match status" value="1"/>
</dbReference>
<dbReference type="PANTHER" id="PTHR20941:SF1">
    <property type="entry name" value="FOLIC ACID SYNTHESIS PROTEIN FOL1"/>
    <property type="match status" value="1"/>
</dbReference>
<dbReference type="EC" id="2.5.1.15" evidence="4"/>
<dbReference type="OrthoDB" id="371861at2157"/>
<organism evidence="10 11">
    <name type="scientific">Methanocalculus chunghsingensis</name>
    <dbReference type="NCBI Taxonomy" id="156457"/>
    <lineage>
        <taxon>Archaea</taxon>
        <taxon>Methanobacteriati</taxon>
        <taxon>Methanobacteriota</taxon>
        <taxon>Stenosarchaea group</taxon>
        <taxon>Methanomicrobia</taxon>
        <taxon>Methanomicrobiales</taxon>
        <taxon>Methanocalculaceae</taxon>
        <taxon>Methanocalculus</taxon>
    </lineage>
</organism>
<dbReference type="PANTHER" id="PTHR20941">
    <property type="entry name" value="FOLATE SYNTHESIS PROTEINS"/>
    <property type="match status" value="1"/>
</dbReference>
<evidence type="ECO:0000313" key="11">
    <source>
        <dbReference type="Proteomes" id="UP000730161"/>
    </source>
</evidence>
<evidence type="ECO:0000256" key="3">
    <source>
        <dbReference type="ARBA" id="ARBA00004763"/>
    </source>
</evidence>
<dbReference type="SUPFAM" id="SSF51717">
    <property type="entry name" value="Dihydropteroate synthetase-like"/>
    <property type="match status" value="1"/>
</dbReference>
<evidence type="ECO:0000256" key="6">
    <source>
        <dbReference type="ARBA" id="ARBA00022723"/>
    </source>
</evidence>
<evidence type="ECO:0000256" key="5">
    <source>
        <dbReference type="ARBA" id="ARBA00022679"/>
    </source>
</evidence>
<dbReference type="GO" id="GO:0046654">
    <property type="term" value="P:tetrahydrofolate biosynthetic process"/>
    <property type="evidence" value="ECO:0007669"/>
    <property type="project" value="TreeGrafter"/>
</dbReference>
<dbReference type="PROSITE" id="PS50972">
    <property type="entry name" value="PTERIN_BINDING"/>
    <property type="match status" value="1"/>
</dbReference>
<dbReference type="Proteomes" id="UP000730161">
    <property type="component" value="Unassembled WGS sequence"/>
</dbReference>
<evidence type="ECO:0000256" key="4">
    <source>
        <dbReference type="ARBA" id="ARBA00012458"/>
    </source>
</evidence>
<dbReference type="RefSeq" id="WP_211530470.1">
    <property type="nucleotide sequence ID" value="NZ_JWHL01000004.1"/>
</dbReference>
<comment type="cofactor">
    <cofactor evidence="2">
        <name>Mg(2+)</name>
        <dbReference type="ChEBI" id="CHEBI:18420"/>
    </cofactor>
</comment>
<dbReference type="GO" id="GO:0046872">
    <property type="term" value="F:metal ion binding"/>
    <property type="evidence" value="ECO:0007669"/>
    <property type="project" value="UniProtKB-KW"/>
</dbReference>
<keyword evidence="5" id="KW-0808">Transferase</keyword>
<dbReference type="AlphaFoldDB" id="A0A8J7W902"/>
<protein>
    <recommendedName>
        <fullName evidence="4">dihydropteroate synthase</fullName>
        <ecNumber evidence="4">2.5.1.15</ecNumber>
    </recommendedName>
</protein>
<accession>A0A8J7W902</accession>
<sequence>MRTTLIGKAGIGGENPVRLMGVINTSPESFFHGSYVPSGNILSNAERMIDEGALMIDLGARSTAPQSRPITVEEECSRLKSSLAELEGTGIPVSVDTMYADALDLALRYDIAAINDIHGLADDRFAGRAAESGLPVIAMATIHEPGDPHGADETMTALALVTERAAAYGIRDLILDPGVGRWVPSRRPEHDWDLCRRFSEFLTFERPLLGAISRKSFIGDLLGKPAEERLAGTLGLTALLVMAGAAMIRTHDIGATRDVIRVCEKMQERIE</sequence>
<keyword evidence="11" id="KW-1185">Reference proteome</keyword>
<gene>
    <name evidence="10" type="ORF">RJ53_04630</name>
</gene>
<evidence type="ECO:0000256" key="8">
    <source>
        <dbReference type="ARBA" id="ARBA00022909"/>
    </source>
</evidence>
<feature type="domain" description="Pterin-binding" evidence="9">
    <location>
        <begin position="17"/>
        <end position="261"/>
    </location>
</feature>
<dbReference type="InterPro" id="IPR006390">
    <property type="entry name" value="DHP_synth_dom"/>
</dbReference>
<dbReference type="PROSITE" id="PS00793">
    <property type="entry name" value="DHPS_2"/>
    <property type="match status" value="1"/>
</dbReference>
<evidence type="ECO:0000256" key="7">
    <source>
        <dbReference type="ARBA" id="ARBA00022842"/>
    </source>
</evidence>
<evidence type="ECO:0000256" key="2">
    <source>
        <dbReference type="ARBA" id="ARBA00001946"/>
    </source>
</evidence>
<dbReference type="GO" id="GO:0046656">
    <property type="term" value="P:folic acid biosynthetic process"/>
    <property type="evidence" value="ECO:0007669"/>
    <property type="project" value="UniProtKB-KW"/>
</dbReference>
<dbReference type="EMBL" id="JWHL01000004">
    <property type="protein sequence ID" value="MBR1368835.1"/>
    <property type="molecule type" value="Genomic_DNA"/>
</dbReference>
<dbReference type="Pfam" id="PF00809">
    <property type="entry name" value="Pterin_bind"/>
    <property type="match status" value="1"/>
</dbReference>
<comment type="caution">
    <text evidence="10">The sequence shown here is derived from an EMBL/GenBank/DDBJ whole genome shotgun (WGS) entry which is preliminary data.</text>
</comment>
<dbReference type="Gene3D" id="3.20.20.20">
    <property type="entry name" value="Dihydropteroate synthase-like"/>
    <property type="match status" value="1"/>
</dbReference>
<evidence type="ECO:0000259" key="9">
    <source>
        <dbReference type="PROSITE" id="PS50972"/>
    </source>
</evidence>